<dbReference type="GeneTree" id="ENSGT00940000162068"/>
<dbReference type="Ensembl" id="ENSLACT00000011048.1">
    <property type="protein sequence ID" value="ENSLACP00000010967.1"/>
    <property type="gene ID" value="ENSLACG00000009648.1"/>
</dbReference>
<sequence>AGFCNWKKAIEKLNLHQATSCHRECVEKFSTLHLDFVSVQLNQQFEHDQEIHRNLFMRELSTILFLARQGLALRGPIIEQDGNLYQLLKLGSEDCPELTILLNDHAYISHDVINEILKLMGHQVLRSIINKISNAKWYTIIADETRDISNHEQLVICIIWVDDCYNAHEDPIGLYEIPSQDAQTITNVLKDALSRCGIPLANCRGQAYDDGSNMSGKLNGVAAKLQEEVPSAIYVHCLLHCLNLAVQDICKTQKTGSTEKPNLIHEALAFMHKVAKEICQDSNDSAATVRGLMYQMDAFDTYFSLKLAYLIFSASDHLATQLQSKNTIAQDATLGVSTLCDYYSSQSPKEYYRQQYFEILELVRENVDSHCGSEKYGIVQDIETLLLEACNGKISNSEVMKSVQDMHSSDLDIEQLKIQLKMLPNFITASKVNIKKITSIRTLCDKNQMTQSMFIDVLKLLLLYLTVPAATAECTFSTLRHLKT</sequence>
<dbReference type="InterPro" id="IPR025398">
    <property type="entry name" value="DUF4371"/>
</dbReference>
<dbReference type="PANTHER" id="PTHR45749">
    <property type="match status" value="1"/>
</dbReference>
<dbReference type="InParanoid" id="H3AMU6"/>
<dbReference type="OMA" id="QVEMEND"/>
<feature type="domain" description="DUF4371" evidence="1">
    <location>
        <begin position="2"/>
        <end position="220"/>
    </location>
</feature>
<dbReference type="AlphaFoldDB" id="H3AMU6"/>
<proteinExistence type="predicted"/>
<reference evidence="3" key="1">
    <citation type="submission" date="2011-08" db="EMBL/GenBank/DDBJ databases">
        <title>The draft genome of Latimeria chalumnae.</title>
        <authorList>
            <person name="Di Palma F."/>
            <person name="Alfoldi J."/>
            <person name="Johnson J."/>
            <person name="Berlin A."/>
            <person name="Gnerre S."/>
            <person name="Jaffe D."/>
            <person name="MacCallum I."/>
            <person name="Young S."/>
            <person name="Walker B.J."/>
            <person name="Lander E."/>
            <person name="Lindblad-Toh K."/>
        </authorList>
    </citation>
    <scope>NUCLEOTIDE SEQUENCE [LARGE SCALE GENOMIC DNA]</scope>
    <source>
        <strain evidence="3">Wild caught</strain>
    </source>
</reference>
<evidence type="ECO:0000313" key="2">
    <source>
        <dbReference type="Ensembl" id="ENSLACP00000010967.1"/>
    </source>
</evidence>
<dbReference type="SUPFAM" id="SSF53098">
    <property type="entry name" value="Ribonuclease H-like"/>
    <property type="match status" value="1"/>
</dbReference>
<reference evidence="2" key="3">
    <citation type="submission" date="2025-09" db="UniProtKB">
        <authorList>
            <consortium name="Ensembl"/>
        </authorList>
    </citation>
    <scope>IDENTIFICATION</scope>
</reference>
<name>H3AMU6_LATCH</name>
<dbReference type="HOGENOM" id="CLU_006175_4_2_1"/>
<accession>H3AMU6</accession>
<dbReference type="EMBL" id="AFYH01113083">
    <property type="status" value="NOT_ANNOTATED_CDS"/>
    <property type="molecule type" value="Genomic_DNA"/>
</dbReference>
<dbReference type="PANTHER" id="PTHR45749:SF21">
    <property type="entry name" value="DUF4371 DOMAIN-CONTAINING PROTEIN"/>
    <property type="match status" value="1"/>
</dbReference>
<reference evidence="2" key="2">
    <citation type="submission" date="2025-08" db="UniProtKB">
        <authorList>
            <consortium name="Ensembl"/>
        </authorList>
    </citation>
    <scope>IDENTIFICATION</scope>
</reference>
<evidence type="ECO:0000259" key="1">
    <source>
        <dbReference type="Pfam" id="PF14291"/>
    </source>
</evidence>
<organism evidence="2 3">
    <name type="scientific">Latimeria chalumnae</name>
    <name type="common">Coelacanth</name>
    <dbReference type="NCBI Taxonomy" id="7897"/>
    <lineage>
        <taxon>Eukaryota</taxon>
        <taxon>Metazoa</taxon>
        <taxon>Chordata</taxon>
        <taxon>Craniata</taxon>
        <taxon>Vertebrata</taxon>
        <taxon>Euteleostomi</taxon>
        <taxon>Coelacanthiformes</taxon>
        <taxon>Coelacanthidae</taxon>
        <taxon>Latimeria</taxon>
    </lineage>
</organism>
<dbReference type="InterPro" id="IPR012337">
    <property type="entry name" value="RNaseH-like_sf"/>
</dbReference>
<protein>
    <recommendedName>
        <fullName evidence="1">DUF4371 domain-containing protein</fullName>
    </recommendedName>
</protein>
<dbReference type="Pfam" id="PF14291">
    <property type="entry name" value="DUF4371"/>
    <property type="match status" value="1"/>
</dbReference>
<dbReference type="eggNOG" id="ENOG502QSU3">
    <property type="taxonomic scope" value="Eukaryota"/>
</dbReference>
<evidence type="ECO:0000313" key="3">
    <source>
        <dbReference type="Proteomes" id="UP000008672"/>
    </source>
</evidence>
<dbReference type="Proteomes" id="UP000008672">
    <property type="component" value="Unassembled WGS sequence"/>
</dbReference>
<keyword evidence="3" id="KW-1185">Reference proteome</keyword>
<dbReference type="STRING" id="7897.ENSLACP00000010967"/>